<reference evidence="1 2" key="2">
    <citation type="submission" date="2017-09" db="EMBL/GenBank/DDBJ databases">
        <title>Extensive intraspecific genome diversity in a model arbuscular mycorrhizal fungus.</title>
        <authorList>
            <person name="Chen E.C."/>
            <person name="Morin E."/>
            <person name="Beaudet D."/>
            <person name="Noel J."/>
            <person name="Ndikumana S."/>
            <person name="Charron P."/>
            <person name="St-Onge C."/>
            <person name="Giorgi J."/>
            <person name="Grigoriev I.V."/>
            <person name="Roux C."/>
            <person name="Martin F.M."/>
            <person name="Corradi N."/>
        </authorList>
    </citation>
    <scope>NUCLEOTIDE SEQUENCE [LARGE SCALE GENOMIC DNA]</scope>
    <source>
        <strain evidence="1 2">A5</strain>
    </source>
</reference>
<accession>A0A2N0Q3I3</accession>
<dbReference type="Proteomes" id="UP000232722">
    <property type="component" value="Unassembled WGS sequence"/>
</dbReference>
<protein>
    <submittedName>
        <fullName evidence="1">Uncharacterized protein</fullName>
    </submittedName>
</protein>
<dbReference type="EMBL" id="LLXJ01000181">
    <property type="protein sequence ID" value="PKC13586.1"/>
    <property type="molecule type" value="Genomic_DNA"/>
</dbReference>
<organism evidence="1 2">
    <name type="scientific">Rhizophagus irregularis</name>
    <dbReference type="NCBI Taxonomy" id="588596"/>
    <lineage>
        <taxon>Eukaryota</taxon>
        <taxon>Fungi</taxon>
        <taxon>Fungi incertae sedis</taxon>
        <taxon>Mucoromycota</taxon>
        <taxon>Glomeromycotina</taxon>
        <taxon>Glomeromycetes</taxon>
        <taxon>Glomerales</taxon>
        <taxon>Glomeraceae</taxon>
        <taxon>Rhizophagus</taxon>
    </lineage>
</organism>
<name>A0A2N0Q3I3_9GLOM</name>
<reference evidence="1 2" key="1">
    <citation type="submission" date="2016-04" db="EMBL/GenBank/DDBJ databases">
        <title>Genome analyses suggest a sexual origin of heterokaryosis in a supposedly ancient asexual fungus.</title>
        <authorList>
            <person name="Ropars J."/>
            <person name="Sedzielewska K."/>
            <person name="Noel J."/>
            <person name="Charron P."/>
            <person name="Farinelli L."/>
            <person name="Marton T."/>
            <person name="Kruger M."/>
            <person name="Pelin A."/>
            <person name="Brachmann A."/>
            <person name="Corradi N."/>
        </authorList>
    </citation>
    <scope>NUCLEOTIDE SEQUENCE [LARGE SCALE GENOMIC DNA]</scope>
    <source>
        <strain evidence="1 2">A5</strain>
    </source>
</reference>
<comment type="caution">
    <text evidence="1">The sequence shown here is derived from an EMBL/GenBank/DDBJ whole genome shotgun (WGS) entry which is preliminary data.</text>
</comment>
<dbReference type="AlphaFoldDB" id="A0A2N0Q3I3"/>
<evidence type="ECO:0000313" key="2">
    <source>
        <dbReference type="Proteomes" id="UP000232722"/>
    </source>
</evidence>
<gene>
    <name evidence="1" type="ORF">RhiirA5_496011</name>
</gene>
<sequence>MKLINQEYLLPDRFLGKTHDNSFLVGNEKTQSNTKQYSNSTFKVDATKVENKDIISNFLKNVIRCGLYLRIKIYGRPILR</sequence>
<proteinExistence type="predicted"/>
<evidence type="ECO:0000313" key="1">
    <source>
        <dbReference type="EMBL" id="PKC13586.1"/>
    </source>
</evidence>